<reference evidence="5 6" key="1">
    <citation type="journal article" date="2020" name="ISME J.">
        <title>Uncovering the hidden diversity of litter-decomposition mechanisms in mushroom-forming fungi.</title>
        <authorList>
            <person name="Floudas D."/>
            <person name="Bentzer J."/>
            <person name="Ahren D."/>
            <person name="Johansson T."/>
            <person name="Persson P."/>
            <person name="Tunlid A."/>
        </authorList>
    </citation>
    <scope>NUCLEOTIDE SEQUENCE [LARGE SCALE GENOMIC DNA]</scope>
    <source>
        <strain evidence="5 6">CBS 146.42</strain>
    </source>
</reference>
<dbReference type="PANTHER" id="PTHR10146:SF14">
    <property type="entry name" value="PYRIDOXAL PHOSPHATE HOMEOSTASIS PROTEIN"/>
    <property type="match status" value="1"/>
</dbReference>
<comment type="function">
    <text evidence="2">Pyridoxal 5'-phosphate (PLP)-binding protein, which may be involved in intracellular homeostatic regulation of pyridoxal 5'-phosphate (PLP), the active form of vitamin B6.</text>
</comment>
<evidence type="ECO:0000259" key="4">
    <source>
        <dbReference type="Pfam" id="PF01168"/>
    </source>
</evidence>
<dbReference type="Proteomes" id="UP000559027">
    <property type="component" value="Unassembled WGS sequence"/>
</dbReference>
<dbReference type="PANTHER" id="PTHR10146">
    <property type="entry name" value="PROLINE SYNTHETASE CO-TRANSCRIBED BACTERIAL HOMOLOG PROTEIN"/>
    <property type="match status" value="1"/>
</dbReference>
<dbReference type="InterPro" id="IPR001608">
    <property type="entry name" value="Ala_racemase_N"/>
</dbReference>
<proteinExistence type="inferred from homology"/>
<evidence type="ECO:0000256" key="2">
    <source>
        <dbReference type="HAMAP-Rule" id="MF_03225"/>
    </source>
</evidence>
<dbReference type="Pfam" id="PF01168">
    <property type="entry name" value="Ala_racemase_N"/>
    <property type="match status" value="1"/>
</dbReference>
<evidence type="ECO:0000313" key="5">
    <source>
        <dbReference type="EMBL" id="KAF5359563.1"/>
    </source>
</evidence>
<comment type="caution">
    <text evidence="5">The sequence shown here is derived from an EMBL/GenBank/DDBJ whole genome shotgun (WGS) entry which is preliminary data.</text>
</comment>
<gene>
    <name evidence="5" type="ORF">D9756_003529</name>
</gene>
<keyword evidence="1 2" id="KW-0663">Pyridoxal phosphate</keyword>
<evidence type="ECO:0000256" key="3">
    <source>
        <dbReference type="RuleBase" id="RU004514"/>
    </source>
</evidence>
<organism evidence="5 6">
    <name type="scientific">Leucocoprinus leucothites</name>
    <dbReference type="NCBI Taxonomy" id="201217"/>
    <lineage>
        <taxon>Eukaryota</taxon>
        <taxon>Fungi</taxon>
        <taxon>Dikarya</taxon>
        <taxon>Basidiomycota</taxon>
        <taxon>Agaricomycotina</taxon>
        <taxon>Agaricomycetes</taxon>
        <taxon>Agaricomycetidae</taxon>
        <taxon>Agaricales</taxon>
        <taxon>Agaricineae</taxon>
        <taxon>Agaricaceae</taxon>
        <taxon>Leucocoprinus</taxon>
    </lineage>
</organism>
<dbReference type="CDD" id="cd06822">
    <property type="entry name" value="PLPDE_III_YBL036c_euk"/>
    <property type="match status" value="1"/>
</dbReference>
<dbReference type="AlphaFoldDB" id="A0A8H5G6Z9"/>
<dbReference type="InterPro" id="IPR029066">
    <property type="entry name" value="PLP-binding_barrel"/>
</dbReference>
<feature type="domain" description="Alanine racemase N-terminal" evidence="4">
    <location>
        <begin position="53"/>
        <end position="293"/>
    </location>
</feature>
<feature type="modified residue" description="N6-(pyridoxal phosphate)lysine" evidence="2">
    <location>
        <position position="73"/>
    </location>
</feature>
<dbReference type="PROSITE" id="PS01211">
    <property type="entry name" value="UPF0001"/>
    <property type="match status" value="1"/>
</dbReference>
<evidence type="ECO:0000313" key="6">
    <source>
        <dbReference type="Proteomes" id="UP000559027"/>
    </source>
</evidence>
<dbReference type="OrthoDB" id="10264196at2759"/>
<dbReference type="HAMAP" id="MF_02087">
    <property type="entry name" value="PLP_homeostasis"/>
    <property type="match status" value="1"/>
</dbReference>
<dbReference type="InterPro" id="IPR011078">
    <property type="entry name" value="PyrdxlP_homeostasis"/>
</dbReference>
<dbReference type="NCBIfam" id="TIGR00044">
    <property type="entry name" value="YggS family pyridoxal phosphate-dependent enzyme"/>
    <property type="match status" value="1"/>
</dbReference>
<dbReference type="SUPFAM" id="SSF51419">
    <property type="entry name" value="PLP-binding barrel"/>
    <property type="match status" value="1"/>
</dbReference>
<protein>
    <recommendedName>
        <fullName evidence="2">Pyridoxal phosphate homeostasis protein</fullName>
        <shortName evidence="2">PLP homeostasis protein</shortName>
    </recommendedName>
</protein>
<accession>A0A8H5G6Z9</accession>
<name>A0A8H5G6Z9_9AGAR</name>
<comment type="similarity">
    <text evidence="2 3">Belongs to the pyridoxal phosphate-binding protein YggS/PROSC family.</text>
</comment>
<dbReference type="GO" id="GO:0030170">
    <property type="term" value="F:pyridoxal phosphate binding"/>
    <property type="evidence" value="ECO:0007669"/>
    <property type="project" value="UniProtKB-UniRule"/>
</dbReference>
<dbReference type="EMBL" id="JAACJO010000004">
    <property type="protein sequence ID" value="KAF5359563.1"/>
    <property type="molecule type" value="Genomic_DNA"/>
</dbReference>
<sequence>MTITLTSLLLRFTGRSSSSSLRIRTYMASTDASPQPTPERTEELREALTDIRQRVAAAASSPSHTPTLVAVSKYKPASDILACYKHSQLDFGENYLQELVDKASLLPREIRWHFIGTLQSNKAKALASIPNLYCVQTLASTKAASALNKAIPAERTSPLHVLLQVNTSQEDNKSGLPPLSPNIDVASSELSQLASYILKECPKLRLEGLMTIGSLEQSLSASETEKNADFERLRETREVLKEYLVKEHASAFWGHEVTGELVLSMGMSSDFEAALRAESDIVRVGAGVFGLRPEKVL</sequence>
<evidence type="ECO:0000256" key="1">
    <source>
        <dbReference type="ARBA" id="ARBA00022898"/>
    </source>
</evidence>
<dbReference type="Gene3D" id="3.20.20.10">
    <property type="entry name" value="Alanine racemase"/>
    <property type="match status" value="1"/>
</dbReference>
<keyword evidence="6" id="KW-1185">Reference proteome</keyword>